<evidence type="ECO:0000313" key="4">
    <source>
        <dbReference type="Proteomes" id="UP000069902"/>
    </source>
</evidence>
<organism evidence="3 4">
    <name type="scientific">Candidatus Protochlamydia naegleriophila</name>
    <dbReference type="NCBI Taxonomy" id="389348"/>
    <lineage>
        <taxon>Bacteria</taxon>
        <taxon>Pseudomonadati</taxon>
        <taxon>Chlamydiota</taxon>
        <taxon>Chlamydiia</taxon>
        <taxon>Parachlamydiales</taxon>
        <taxon>Parachlamydiaceae</taxon>
        <taxon>Candidatus Protochlamydia</taxon>
    </lineage>
</organism>
<dbReference type="SUPFAM" id="SSF56112">
    <property type="entry name" value="Protein kinase-like (PK-like)"/>
    <property type="match status" value="1"/>
</dbReference>
<dbReference type="InterPro" id="IPR051681">
    <property type="entry name" value="Ser/Thr_Kinases-Pseudokinases"/>
</dbReference>
<dbReference type="STRING" id="389348.PNK_1741"/>
<dbReference type="InterPro" id="IPR011009">
    <property type="entry name" value="Kinase-like_dom_sf"/>
</dbReference>
<accession>A0A0U5JEX3</accession>
<dbReference type="InterPro" id="IPR000719">
    <property type="entry name" value="Prot_kinase_dom"/>
</dbReference>
<keyword evidence="4" id="KW-1185">Reference proteome</keyword>
<evidence type="ECO:0000256" key="1">
    <source>
        <dbReference type="SAM" id="Coils"/>
    </source>
</evidence>
<feature type="coiled-coil region" evidence="1">
    <location>
        <begin position="153"/>
        <end position="369"/>
    </location>
</feature>
<protein>
    <recommendedName>
        <fullName evidence="2">Protein kinase domain-containing protein</fullName>
    </recommendedName>
</protein>
<sequence>MVTSGHLSSLENFSCTLKVTEWLASVNQRNYLYAGSIVARVSGAVSIPFSSLIDASVHTALCGGKIVTGILIFPYNSVAVVCFPQWAASKDLELSSAFIHLICVIECVVTGALLPFVCLITPGRAHEFMNSRYVNQAFQNTAENELREFAIEKVAFEEREQALRTQNETLQARLNELEATYANQGTDLAGKDEQLRRATEARDQLQENALTLQAARDLSEQKSQAARQKVDELELDLQDFQNQLRLAEEKADGSNQEVVALKEAIQEKLAQHEELIRIVEEAQSQKEELELRTQELVNRLNAEENKVQQSDREIVDHKETIQKQQAQLKELARTAKEACSQKQELELRIQELESQLSAEEKKARHVNQEVIGLKKTIHEQTKAHALLEEAAADITHVKVQLESRVRELESLLIGEGKKGNISEQQVGFLVKEVESQKKACVLAEEKAEKLALDMAQLEESLKELQVKLIEKEVKLQQMDHGMVMLKKALEKEEEIRTLAEQQAKDLALEKTQLEESLKEHKTRLQDFSVKYTSELQEASIKHQVIVKEHDTAHKKQEEVIQKHLTDKIRLEKRVDELEYLLKEAQKEMLEISLAEGVLSDDEEIDLFEGNSREFFGTKSGFTSVMENGDEVESILDYLPEKEAEFSELSSKPSSLTDSITEHVANGKVKDVWVKTNRDPSMVYYTGKGSRAEAELKEEVLTAQAIRTALQKLHPEQEEFYLAVDIKETEKGIKDPRTGARMYTVECKKADGDLEKILTKRKVPLNFDQRLDLGRQALTGLSYLQEAGYVQGDLKPENILVYLKDKGGISIGISDFGKSKQMGPNEAETIRGNPRFAPPEFKTSHQGEVFGGAMILIRILEEEFLNDEKTCLLTPYRIKATSTALRRGVEKFLLENAKCKQVENWVTRQGIGVAATEYLNLWNTPNPKAEIEIHKYVDELTRLMAEKIGKQKAESLNTLLKAMTMTDPNARPTMAEAVVKYTKCLETQSV</sequence>
<dbReference type="AlphaFoldDB" id="A0A0U5JEX3"/>
<keyword evidence="1" id="KW-0175">Coiled coil</keyword>
<gene>
    <name evidence="3" type="ORF">PNK_1741</name>
</gene>
<dbReference type="Proteomes" id="UP000069902">
    <property type="component" value="Chromosome cPNK"/>
</dbReference>
<dbReference type="PANTHER" id="PTHR44329">
    <property type="entry name" value="SERINE/THREONINE-PROTEIN KINASE TNNI3K-RELATED"/>
    <property type="match status" value="1"/>
</dbReference>
<feature type="domain" description="Protein kinase" evidence="2">
    <location>
        <begin position="657"/>
        <end position="984"/>
    </location>
</feature>
<dbReference type="SMART" id="SM00220">
    <property type="entry name" value="S_TKc"/>
    <property type="match status" value="1"/>
</dbReference>
<evidence type="ECO:0000259" key="2">
    <source>
        <dbReference type="PROSITE" id="PS50011"/>
    </source>
</evidence>
<feature type="coiled-coil region" evidence="1">
    <location>
        <begin position="440"/>
        <end position="530"/>
    </location>
</feature>
<dbReference type="Gene3D" id="1.10.510.10">
    <property type="entry name" value="Transferase(Phosphotransferase) domain 1"/>
    <property type="match status" value="1"/>
</dbReference>
<dbReference type="RefSeq" id="WP_059061507.1">
    <property type="nucleotide sequence ID" value="NZ_LN879502.1"/>
</dbReference>
<dbReference type="SUPFAM" id="SSF57997">
    <property type="entry name" value="Tropomyosin"/>
    <property type="match status" value="1"/>
</dbReference>
<dbReference type="PROSITE" id="PS50011">
    <property type="entry name" value="PROTEIN_KINASE_DOM"/>
    <property type="match status" value="1"/>
</dbReference>
<feature type="coiled-coil region" evidence="1">
    <location>
        <begin position="567"/>
        <end position="594"/>
    </location>
</feature>
<dbReference type="EMBL" id="LN879502">
    <property type="protein sequence ID" value="CUI17348.1"/>
    <property type="molecule type" value="Genomic_DNA"/>
</dbReference>
<dbReference type="InParanoid" id="A0A0U5JEX3"/>
<dbReference type="PATRIC" id="fig|389348.3.peg.1957"/>
<dbReference type="GO" id="GO:0005524">
    <property type="term" value="F:ATP binding"/>
    <property type="evidence" value="ECO:0007669"/>
    <property type="project" value="InterPro"/>
</dbReference>
<dbReference type="GO" id="GO:0004674">
    <property type="term" value="F:protein serine/threonine kinase activity"/>
    <property type="evidence" value="ECO:0007669"/>
    <property type="project" value="TreeGrafter"/>
</dbReference>
<evidence type="ECO:0000313" key="3">
    <source>
        <dbReference type="EMBL" id="CUI17348.1"/>
    </source>
</evidence>
<proteinExistence type="predicted"/>
<name>A0A0U5JEX3_9BACT</name>
<dbReference type="Pfam" id="PF00069">
    <property type="entry name" value="Pkinase"/>
    <property type="match status" value="1"/>
</dbReference>
<dbReference type="KEGG" id="pnl:PNK_1741"/>
<reference evidence="4" key="1">
    <citation type="submission" date="2015-09" db="EMBL/GenBank/DDBJ databases">
        <authorList>
            <person name="Bertelli C."/>
        </authorList>
    </citation>
    <scope>NUCLEOTIDE SEQUENCE [LARGE SCALE GENOMIC DNA]</scope>
    <source>
        <strain evidence="4">KNic</strain>
    </source>
</reference>